<evidence type="ECO:0000313" key="2">
    <source>
        <dbReference type="Proteomes" id="UP000323521"/>
    </source>
</evidence>
<reference evidence="1 2" key="1">
    <citation type="submission" date="2016-10" db="EMBL/GenBank/DDBJ databases">
        <title>Complete Genome Sequence of Peptococcaceae strain DCMF.</title>
        <authorList>
            <person name="Edwards R.J."/>
            <person name="Holland S.I."/>
            <person name="Deshpande N.P."/>
            <person name="Wong Y.K."/>
            <person name="Ertan H."/>
            <person name="Manefield M."/>
            <person name="Russell T.L."/>
            <person name="Lee M.J."/>
        </authorList>
    </citation>
    <scope>NUCLEOTIDE SEQUENCE [LARGE SCALE GENOMIC DNA]</scope>
    <source>
        <strain evidence="1 2">DCMF</strain>
    </source>
</reference>
<organism evidence="1 2">
    <name type="scientific">Formimonas warabiya</name>
    <dbReference type="NCBI Taxonomy" id="1761012"/>
    <lineage>
        <taxon>Bacteria</taxon>
        <taxon>Bacillati</taxon>
        <taxon>Bacillota</taxon>
        <taxon>Clostridia</taxon>
        <taxon>Eubacteriales</taxon>
        <taxon>Peptococcaceae</taxon>
        <taxon>Candidatus Formimonas</taxon>
    </lineage>
</organism>
<dbReference type="PANTHER" id="PTHR31118:SF12">
    <property type="entry name" value="CYCLASE-LIKE PROTEIN 2"/>
    <property type="match status" value="1"/>
</dbReference>
<dbReference type="OrthoDB" id="9796085at2"/>
<dbReference type="InterPro" id="IPR037175">
    <property type="entry name" value="KFase_sf"/>
</dbReference>
<sequence length="249" mass="28147">MRLVDLTNPMSIHSPGWVGYPAPKLWYIQQHHTNGIVSQMIETPLHIGTHLDSEMHGVSGGKDIAAIPLERLVHEGVIVDVSEIGEWGIYTPELIESKVEVKQGDILIIHTGWYKYYAGQEKEDVVTYFLKHPGPNKQFAEWAIEKELSWIGVDCGSADHALNTSIRFKRPDMVKEFESSRQVKLEEVFPEADLFVMHHEPFRHGIVHAENVGGDIARVLNTRCLIGAFPWRFEGAEAGICRIVAFLDE</sequence>
<dbReference type="InterPro" id="IPR007325">
    <property type="entry name" value="KFase/CYL"/>
</dbReference>
<dbReference type="SUPFAM" id="SSF102198">
    <property type="entry name" value="Putative cyclase"/>
    <property type="match status" value="1"/>
</dbReference>
<dbReference type="Proteomes" id="UP000323521">
    <property type="component" value="Chromosome"/>
</dbReference>
<gene>
    <name evidence="1" type="ORF">DCMF_26155</name>
</gene>
<accession>A0A3G1KZC9</accession>
<dbReference type="Gene3D" id="3.50.30.50">
    <property type="entry name" value="Putative cyclase"/>
    <property type="match status" value="1"/>
</dbReference>
<keyword evidence="2" id="KW-1185">Reference proteome</keyword>
<dbReference type="AlphaFoldDB" id="A0A3G1KZC9"/>
<name>A0A3G1KZC9_FORW1</name>
<protein>
    <recommendedName>
        <fullName evidence="3">Cyclase family protein</fullName>
    </recommendedName>
</protein>
<dbReference type="EMBL" id="CP017634">
    <property type="protein sequence ID" value="ATW27770.1"/>
    <property type="molecule type" value="Genomic_DNA"/>
</dbReference>
<dbReference type="KEGG" id="fwa:DCMF_26155"/>
<dbReference type="PANTHER" id="PTHR31118">
    <property type="entry name" value="CYCLASE-LIKE PROTEIN 2"/>
    <property type="match status" value="1"/>
</dbReference>
<dbReference type="GO" id="GO:0019441">
    <property type="term" value="P:L-tryptophan catabolic process to kynurenine"/>
    <property type="evidence" value="ECO:0007669"/>
    <property type="project" value="InterPro"/>
</dbReference>
<dbReference type="GO" id="GO:0004061">
    <property type="term" value="F:arylformamidase activity"/>
    <property type="evidence" value="ECO:0007669"/>
    <property type="project" value="InterPro"/>
</dbReference>
<dbReference type="RefSeq" id="WP_148137154.1">
    <property type="nucleotide sequence ID" value="NZ_CP017634.1"/>
</dbReference>
<proteinExistence type="predicted"/>
<dbReference type="Pfam" id="PF04199">
    <property type="entry name" value="Cyclase"/>
    <property type="match status" value="1"/>
</dbReference>
<evidence type="ECO:0008006" key="3">
    <source>
        <dbReference type="Google" id="ProtNLM"/>
    </source>
</evidence>
<evidence type="ECO:0000313" key="1">
    <source>
        <dbReference type="EMBL" id="ATW27770.1"/>
    </source>
</evidence>